<accession>A0A6J4PAY4</accession>
<reference evidence="1" key="1">
    <citation type="submission" date="2020-02" db="EMBL/GenBank/DDBJ databases">
        <authorList>
            <person name="Meier V. D."/>
        </authorList>
    </citation>
    <scope>NUCLEOTIDE SEQUENCE</scope>
    <source>
        <strain evidence="1">AVDCRST_MAG74</strain>
    </source>
</reference>
<proteinExistence type="predicted"/>
<organism evidence="1">
    <name type="scientific">uncultured Pyrinomonadaceae bacterium</name>
    <dbReference type="NCBI Taxonomy" id="2283094"/>
    <lineage>
        <taxon>Bacteria</taxon>
        <taxon>Pseudomonadati</taxon>
        <taxon>Acidobacteriota</taxon>
        <taxon>Blastocatellia</taxon>
        <taxon>Blastocatellales</taxon>
        <taxon>Pyrinomonadaceae</taxon>
        <taxon>environmental samples</taxon>
    </lineage>
</organism>
<sequence length="135" mass="15463">MKAFQRRKFMAEPNEHRRAIEPKDWAKFLEDFSSRNKNRRARFNIFFNSGETLEEGEEGHLESVALNKDGNKTLVIVKRADRTSGNEETMTDTIENVRGVTVQFDTDGSEDILEITDGKNTLFSLRFESKVDGAS</sequence>
<name>A0A6J4PAY4_9BACT</name>
<dbReference type="EMBL" id="CADCUR010000208">
    <property type="protein sequence ID" value="CAA9410901.1"/>
    <property type="molecule type" value="Genomic_DNA"/>
</dbReference>
<evidence type="ECO:0000313" key="1">
    <source>
        <dbReference type="EMBL" id="CAA9410901.1"/>
    </source>
</evidence>
<gene>
    <name evidence="1" type="ORF">AVDCRST_MAG74-2278</name>
</gene>
<dbReference type="AlphaFoldDB" id="A0A6J4PAY4"/>
<protein>
    <submittedName>
        <fullName evidence="1">Uncharacterized protein</fullName>
    </submittedName>
</protein>